<sequence>MHLAAANRSEVKLIEPLLDDLQIPGKAPEHLLYDKAADSDPLRKRLQAERGVELVCPHRKNRKKKPTQDGRLVRKYKRRYKVERTYSWLHNFRRTIIRYETTLLRYSGWIHLACALITLRRL</sequence>
<dbReference type="GO" id="GO:0004803">
    <property type="term" value="F:transposase activity"/>
    <property type="evidence" value="ECO:0007669"/>
    <property type="project" value="InterPro"/>
</dbReference>
<evidence type="ECO:0000259" key="1">
    <source>
        <dbReference type="Pfam" id="PF01609"/>
    </source>
</evidence>
<keyword evidence="3" id="KW-1185">Reference proteome</keyword>
<dbReference type="Proteomes" id="UP000199518">
    <property type="component" value="Unassembled WGS sequence"/>
</dbReference>
<dbReference type="PANTHER" id="PTHR30007">
    <property type="entry name" value="PHP DOMAIN PROTEIN"/>
    <property type="match status" value="1"/>
</dbReference>
<feature type="domain" description="Transposase IS4-like" evidence="1">
    <location>
        <begin position="2"/>
        <end position="116"/>
    </location>
</feature>
<accession>A0A1I3TMV1</accession>
<evidence type="ECO:0000313" key="2">
    <source>
        <dbReference type="EMBL" id="SFJ70966.1"/>
    </source>
</evidence>
<dbReference type="GO" id="GO:0003677">
    <property type="term" value="F:DNA binding"/>
    <property type="evidence" value="ECO:0007669"/>
    <property type="project" value="InterPro"/>
</dbReference>
<proteinExistence type="predicted"/>
<protein>
    <submittedName>
        <fullName evidence="2">Transposase DDE domain-containing protein</fullName>
    </submittedName>
</protein>
<gene>
    <name evidence="2" type="ORF">SAMN05421753_13114</name>
</gene>
<name>A0A1I3TMV1_9PLAN</name>
<dbReference type="EMBL" id="FOQD01000031">
    <property type="protein sequence ID" value="SFJ70966.1"/>
    <property type="molecule type" value="Genomic_DNA"/>
</dbReference>
<evidence type="ECO:0000313" key="3">
    <source>
        <dbReference type="Proteomes" id="UP000199518"/>
    </source>
</evidence>
<reference evidence="3" key="1">
    <citation type="submission" date="2016-10" db="EMBL/GenBank/DDBJ databases">
        <authorList>
            <person name="Varghese N."/>
            <person name="Submissions S."/>
        </authorList>
    </citation>
    <scope>NUCLEOTIDE SEQUENCE [LARGE SCALE GENOMIC DNA]</scope>
    <source>
        <strain evidence="3">DSM 26348</strain>
    </source>
</reference>
<dbReference type="STRING" id="1576369.SAMN05421753_13114"/>
<dbReference type="Pfam" id="PF01609">
    <property type="entry name" value="DDE_Tnp_1"/>
    <property type="match status" value="1"/>
</dbReference>
<organism evidence="2 3">
    <name type="scientific">Planctomicrobium piriforme</name>
    <dbReference type="NCBI Taxonomy" id="1576369"/>
    <lineage>
        <taxon>Bacteria</taxon>
        <taxon>Pseudomonadati</taxon>
        <taxon>Planctomycetota</taxon>
        <taxon>Planctomycetia</taxon>
        <taxon>Planctomycetales</taxon>
        <taxon>Planctomycetaceae</taxon>
        <taxon>Planctomicrobium</taxon>
    </lineage>
</organism>
<dbReference type="PANTHER" id="PTHR30007:SF1">
    <property type="entry name" value="BLR1914 PROTEIN"/>
    <property type="match status" value="1"/>
</dbReference>
<dbReference type="InterPro" id="IPR002559">
    <property type="entry name" value="Transposase_11"/>
</dbReference>
<dbReference type="GO" id="GO:0006313">
    <property type="term" value="P:DNA transposition"/>
    <property type="evidence" value="ECO:0007669"/>
    <property type="project" value="InterPro"/>
</dbReference>
<dbReference type="AlphaFoldDB" id="A0A1I3TMV1"/>